<dbReference type="EMBL" id="SSOB01000023">
    <property type="protein sequence ID" value="THF76672.1"/>
    <property type="molecule type" value="Genomic_DNA"/>
</dbReference>
<name>A0A4S4BQH1_9BACL</name>
<protein>
    <submittedName>
        <fullName evidence="3">Extracellular solute-binding protein</fullName>
    </submittedName>
</protein>
<dbReference type="RefSeq" id="WP_136371210.1">
    <property type="nucleotide sequence ID" value="NZ_SSOB01000023.1"/>
</dbReference>
<dbReference type="CDD" id="cd13580">
    <property type="entry name" value="PBP2_AlgQ_like_1"/>
    <property type="match status" value="1"/>
</dbReference>
<keyword evidence="4" id="KW-1185">Reference proteome</keyword>
<dbReference type="PANTHER" id="PTHR43649:SF12">
    <property type="entry name" value="DIACETYLCHITOBIOSE BINDING PROTEIN DASA"/>
    <property type="match status" value="1"/>
</dbReference>
<feature type="region of interest" description="Disordered" evidence="1">
    <location>
        <begin position="28"/>
        <end position="59"/>
    </location>
</feature>
<proteinExistence type="predicted"/>
<evidence type="ECO:0000256" key="1">
    <source>
        <dbReference type="SAM" id="MobiDB-lite"/>
    </source>
</evidence>
<comment type="caution">
    <text evidence="3">The sequence shown here is derived from an EMBL/GenBank/DDBJ whole genome shotgun (WGS) entry which is preliminary data.</text>
</comment>
<dbReference type="OrthoDB" id="9787283at2"/>
<reference evidence="3 4" key="1">
    <citation type="submission" date="2019-04" db="EMBL/GenBank/DDBJ databases">
        <title>Cohnella sp. nov. isolated from preserved vegetables.</title>
        <authorList>
            <person name="Lin S.-Y."/>
            <person name="Hung M.-H."/>
            <person name="Young C.-C."/>
        </authorList>
    </citation>
    <scope>NUCLEOTIDE SEQUENCE [LARGE SCALE GENOMIC DNA]</scope>
    <source>
        <strain evidence="3 4">CC-MHH1044</strain>
    </source>
</reference>
<dbReference type="AlphaFoldDB" id="A0A4S4BQH1"/>
<dbReference type="PANTHER" id="PTHR43649">
    <property type="entry name" value="ARABINOSE-BINDING PROTEIN-RELATED"/>
    <property type="match status" value="1"/>
</dbReference>
<dbReference type="InterPro" id="IPR050490">
    <property type="entry name" value="Bact_solute-bd_prot1"/>
</dbReference>
<feature type="compositionally biased region" description="Low complexity" evidence="1">
    <location>
        <begin position="28"/>
        <end position="53"/>
    </location>
</feature>
<dbReference type="PROSITE" id="PS51257">
    <property type="entry name" value="PROKAR_LIPOPROTEIN"/>
    <property type="match status" value="1"/>
</dbReference>
<evidence type="ECO:0000256" key="2">
    <source>
        <dbReference type="SAM" id="SignalP"/>
    </source>
</evidence>
<feature type="signal peptide" evidence="2">
    <location>
        <begin position="1"/>
        <end position="25"/>
    </location>
</feature>
<dbReference type="Proteomes" id="UP000310636">
    <property type="component" value="Unassembled WGS sequence"/>
</dbReference>
<dbReference type="SUPFAM" id="SSF53850">
    <property type="entry name" value="Periplasmic binding protein-like II"/>
    <property type="match status" value="1"/>
</dbReference>
<sequence>MKSGKCNLLAVTAAAALALSACSNANNEEASPSVAASQPPASSAQAPGAGAPQPDDPLAKYETPIEVTTVRAVNQSFKYKDGDSIDSNIWTQIFEEQYGIKVKNLWVVDESQYRQKLNISIASGDIPDFMLVNKEEMLRMNEAGQLEDLTDLLKQYATPYLNELLQQDNGVALSAATIDGKLIGVPQMMVNGGVSTSSMLYVRSDWMKKLNLSAPKTIDDVIKIAEAFAKDDPDGNGKPDTYGLGVNKDLYVGHGSLTGFFNGYQAYPRTWIEGADGELAYGSVQPEMRAALEKLRDLYASGGIDQEFAVKDWSKLSEEVAAGKLGLAYGYVSDGGFIQKASVDNNPNADWAMYPIVSLTGQPVSPQLNDTASNFYVVKKGSKHPEAMIKLADIYLKHYYETNYAPDPNPFISGADGVYPGKYQPVTIDPLNVNLDAFRLVQDALAKGDGSQLGFPASVHYDRLSKFAEGDKTMWFSNAVFGAKGSYSVIDYYDKNKLGVYSKFQGAATTTMAEKGASLDKLEAETFTKIIMGESPIGDFDKYVEDWKKLGGDDITKEVNAWYASRK</sequence>
<evidence type="ECO:0000313" key="4">
    <source>
        <dbReference type="Proteomes" id="UP000310636"/>
    </source>
</evidence>
<evidence type="ECO:0000313" key="3">
    <source>
        <dbReference type="EMBL" id="THF76672.1"/>
    </source>
</evidence>
<gene>
    <name evidence="3" type="ORF">E6C55_18020</name>
</gene>
<dbReference type="Gene3D" id="3.40.190.10">
    <property type="entry name" value="Periplasmic binding protein-like II"/>
    <property type="match status" value="3"/>
</dbReference>
<accession>A0A4S4BQH1</accession>
<organism evidence="3 4">
    <name type="scientific">Cohnella fermenti</name>
    <dbReference type="NCBI Taxonomy" id="2565925"/>
    <lineage>
        <taxon>Bacteria</taxon>
        <taxon>Bacillati</taxon>
        <taxon>Bacillota</taxon>
        <taxon>Bacilli</taxon>
        <taxon>Bacillales</taxon>
        <taxon>Paenibacillaceae</taxon>
        <taxon>Cohnella</taxon>
    </lineage>
</organism>
<feature type="chain" id="PRO_5038968432" evidence="2">
    <location>
        <begin position="26"/>
        <end position="567"/>
    </location>
</feature>
<keyword evidence="2" id="KW-0732">Signal</keyword>